<evidence type="ECO:0000259" key="7">
    <source>
        <dbReference type="Pfam" id="PF13505"/>
    </source>
</evidence>
<dbReference type="Pfam" id="PF13505">
    <property type="entry name" value="OMP_b-brl"/>
    <property type="match status" value="1"/>
</dbReference>
<evidence type="ECO:0000256" key="5">
    <source>
        <dbReference type="ARBA" id="ARBA00038306"/>
    </source>
</evidence>
<dbReference type="Gene3D" id="2.40.160.20">
    <property type="match status" value="1"/>
</dbReference>
<comment type="similarity">
    <text evidence="5">Belongs to the Omp25/RopB family.</text>
</comment>
<evidence type="ECO:0000313" key="9">
    <source>
        <dbReference type="Proteomes" id="UP001274321"/>
    </source>
</evidence>
<keyword evidence="4" id="KW-0998">Cell outer membrane</keyword>
<keyword evidence="2 6" id="KW-0732">Signal</keyword>
<comment type="caution">
    <text evidence="8">The sequence shown here is derived from an EMBL/GenBank/DDBJ whole genome shotgun (WGS) entry which is preliminary data.</text>
</comment>
<keyword evidence="9" id="KW-1185">Reference proteome</keyword>
<feature type="domain" description="Outer membrane protein beta-barrel" evidence="7">
    <location>
        <begin position="12"/>
        <end position="264"/>
    </location>
</feature>
<dbReference type="PANTHER" id="PTHR34001">
    <property type="entry name" value="BLL7405 PROTEIN"/>
    <property type="match status" value="1"/>
</dbReference>
<dbReference type="PANTHER" id="PTHR34001:SF3">
    <property type="entry name" value="BLL7405 PROTEIN"/>
    <property type="match status" value="1"/>
</dbReference>
<dbReference type="SUPFAM" id="SSF56925">
    <property type="entry name" value="OMPA-like"/>
    <property type="match status" value="1"/>
</dbReference>
<reference evidence="8 9" key="1">
    <citation type="submission" date="2023-11" db="EMBL/GenBank/DDBJ databases">
        <authorList>
            <person name="Bao R."/>
        </authorList>
    </citation>
    <scope>NUCLEOTIDE SEQUENCE [LARGE SCALE GENOMIC DNA]</scope>
    <source>
        <strain evidence="8 9">PJ23</strain>
    </source>
</reference>
<evidence type="ECO:0000256" key="3">
    <source>
        <dbReference type="ARBA" id="ARBA00023136"/>
    </source>
</evidence>
<accession>A0ABU4RIL4</accession>
<evidence type="ECO:0000256" key="1">
    <source>
        <dbReference type="ARBA" id="ARBA00004442"/>
    </source>
</evidence>
<dbReference type="InterPro" id="IPR011250">
    <property type="entry name" value="OMP/PagP_B-barrel"/>
</dbReference>
<evidence type="ECO:0000313" key="8">
    <source>
        <dbReference type="EMBL" id="MDX6804674.1"/>
    </source>
</evidence>
<protein>
    <submittedName>
        <fullName evidence="8">Outer membrane beta-barrel protein</fullName>
    </submittedName>
</protein>
<feature type="signal peptide" evidence="6">
    <location>
        <begin position="1"/>
        <end position="20"/>
    </location>
</feature>
<dbReference type="InterPro" id="IPR027385">
    <property type="entry name" value="Beta-barrel_OMP"/>
</dbReference>
<evidence type="ECO:0000256" key="4">
    <source>
        <dbReference type="ARBA" id="ARBA00023237"/>
    </source>
</evidence>
<dbReference type="Proteomes" id="UP001274321">
    <property type="component" value="Unassembled WGS sequence"/>
</dbReference>
<comment type="subcellular location">
    <subcellularLocation>
        <location evidence="1">Cell outer membrane</location>
    </subcellularLocation>
</comment>
<sequence>MKRFLLTSMALLSVGTMAHAADMPAYEAAPAMVDLPGHSWTGFYIGAQAGYALGSNDDNDLEFDTDLDGSFDDTVLTGGGADAFAPGFTSDFDDGFSGGLRIGYDHQVSNFVFGVVVDASFVDVADRVNGLSVTPADYTFERELNYLVTGRLRGGYAFDRFMVYATGGVAYGDIDYTFSTNSPAAFAGATEGDSDAWGYTVGAGAEMMLTQNISLGVEYLYTDLDVDTQTARFTSGAFAPGTDLRPSEDEFDFHTLRATMAYRF</sequence>
<proteinExistence type="inferred from homology"/>
<feature type="chain" id="PRO_5047298281" evidence="6">
    <location>
        <begin position="21"/>
        <end position="264"/>
    </location>
</feature>
<evidence type="ECO:0000256" key="2">
    <source>
        <dbReference type="ARBA" id="ARBA00022729"/>
    </source>
</evidence>
<dbReference type="EMBL" id="JAXAFJ010000001">
    <property type="protein sequence ID" value="MDX6804674.1"/>
    <property type="molecule type" value="Genomic_DNA"/>
</dbReference>
<organism evidence="8 9">
    <name type="scientific">Terrihabitans rhizophilus</name>
    <dbReference type="NCBI Taxonomy" id="3092662"/>
    <lineage>
        <taxon>Bacteria</taxon>
        <taxon>Pseudomonadati</taxon>
        <taxon>Pseudomonadota</taxon>
        <taxon>Alphaproteobacteria</taxon>
        <taxon>Hyphomicrobiales</taxon>
        <taxon>Terrihabitans</taxon>
    </lineage>
</organism>
<evidence type="ECO:0000256" key="6">
    <source>
        <dbReference type="SAM" id="SignalP"/>
    </source>
</evidence>
<dbReference type="InterPro" id="IPR051692">
    <property type="entry name" value="OMP-like"/>
</dbReference>
<keyword evidence="3" id="KW-0472">Membrane</keyword>
<dbReference type="RefSeq" id="WP_319842794.1">
    <property type="nucleotide sequence ID" value="NZ_JAXAFJ010000001.1"/>
</dbReference>
<name>A0ABU4RIL4_9HYPH</name>
<gene>
    <name evidence="8" type="ORF">SCD90_01245</name>
</gene>